<reference evidence="2 3" key="1">
    <citation type="journal article" date="2014" name="Genome Announc.">
        <title>Draft Genome Sequence of Fervidicella metallireducens Strain AeBT, an Iron-Reducing Thermoanaerobe from the Great Artesian Basin.</title>
        <authorList>
            <person name="Patel B.K."/>
        </authorList>
    </citation>
    <scope>NUCLEOTIDE SEQUENCE [LARGE SCALE GENOMIC DNA]</scope>
    <source>
        <strain evidence="2 3">AeB</strain>
    </source>
</reference>
<evidence type="ECO:0000313" key="3">
    <source>
        <dbReference type="Proteomes" id="UP000019681"/>
    </source>
</evidence>
<evidence type="ECO:0000256" key="1">
    <source>
        <dbReference type="SAM" id="Phobius"/>
    </source>
</evidence>
<keyword evidence="3" id="KW-1185">Reference proteome</keyword>
<comment type="caution">
    <text evidence="2">The sequence shown here is derived from an EMBL/GenBank/DDBJ whole genome shotgun (WGS) entry which is preliminary data.</text>
</comment>
<dbReference type="AlphaFoldDB" id="A0A017RVU7"/>
<name>A0A017RVU7_9CLOT</name>
<feature type="transmembrane region" description="Helical" evidence="1">
    <location>
        <begin position="6"/>
        <end position="24"/>
    </location>
</feature>
<dbReference type="Proteomes" id="UP000019681">
    <property type="component" value="Unassembled WGS sequence"/>
</dbReference>
<keyword evidence="1" id="KW-0812">Transmembrane</keyword>
<evidence type="ECO:0000313" key="2">
    <source>
        <dbReference type="EMBL" id="EYE88812.1"/>
    </source>
</evidence>
<gene>
    <name evidence="2" type="ORF">Q428_06135</name>
</gene>
<proteinExistence type="predicted"/>
<protein>
    <submittedName>
        <fullName evidence="2">Uncharacterized protein</fullName>
    </submittedName>
</protein>
<accession>A0A017RVU7</accession>
<sequence>MTDKNFLIGLGIGLILSTLVLYSYGPTNLSKATIEKKAREMGMKYPDEIKAYFEQDKK</sequence>
<keyword evidence="1" id="KW-1133">Transmembrane helix</keyword>
<keyword evidence="1" id="KW-0472">Membrane</keyword>
<dbReference type="STRING" id="1403537.Q428_06135"/>
<organism evidence="2 3">
    <name type="scientific">Fervidicella metallireducens AeB</name>
    <dbReference type="NCBI Taxonomy" id="1403537"/>
    <lineage>
        <taxon>Bacteria</taxon>
        <taxon>Bacillati</taxon>
        <taxon>Bacillota</taxon>
        <taxon>Clostridia</taxon>
        <taxon>Eubacteriales</taxon>
        <taxon>Clostridiaceae</taxon>
        <taxon>Fervidicella</taxon>
    </lineage>
</organism>
<dbReference type="EMBL" id="AZQP01000013">
    <property type="protein sequence ID" value="EYE88812.1"/>
    <property type="molecule type" value="Genomic_DNA"/>
</dbReference>